<name>A0A9D4BQX0_DREPO</name>
<reference evidence="2" key="2">
    <citation type="submission" date="2020-11" db="EMBL/GenBank/DDBJ databases">
        <authorList>
            <person name="McCartney M.A."/>
            <person name="Auch B."/>
            <person name="Kono T."/>
            <person name="Mallez S."/>
            <person name="Becker A."/>
            <person name="Gohl D.M."/>
            <person name="Silverstein K.A.T."/>
            <person name="Koren S."/>
            <person name="Bechman K.B."/>
            <person name="Herman A."/>
            <person name="Abrahante J.E."/>
            <person name="Garbe J."/>
        </authorList>
    </citation>
    <scope>NUCLEOTIDE SEQUENCE</scope>
    <source>
        <strain evidence="2">Duluth1</strain>
        <tissue evidence="2">Whole animal</tissue>
    </source>
</reference>
<dbReference type="AlphaFoldDB" id="A0A9D4BQX0"/>
<feature type="compositionally biased region" description="Polar residues" evidence="1">
    <location>
        <begin position="174"/>
        <end position="188"/>
    </location>
</feature>
<accession>A0A9D4BQX0</accession>
<dbReference type="EMBL" id="JAIWYP010000015">
    <property type="protein sequence ID" value="KAH3701927.1"/>
    <property type="molecule type" value="Genomic_DNA"/>
</dbReference>
<protein>
    <submittedName>
        <fullName evidence="2">Uncharacterized protein</fullName>
    </submittedName>
</protein>
<evidence type="ECO:0000313" key="2">
    <source>
        <dbReference type="EMBL" id="KAH3701927.1"/>
    </source>
</evidence>
<organism evidence="2 3">
    <name type="scientific">Dreissena polymorpha</name>
    <name type="common">Zebra mussel</name>
    <name type="synonym">Mytilus polymorpha</name>
    <dbReference type="NCBI Taxonomy" id="45954"/>
    <lineage>
        <taxon>Eukaryota</taxon>
        <taxon>Metazoa</taxon>
        <taxon>Spiralia</taxon>
        <taxon>Lophotrochozoa</taxon>
        <taxon>Mollusca</taxon>
        <taxon>Bivalvia</taxon>
        <taxon>Autobranchia</taxon>
        <taxon>Heteroconchia</taxon>
        <taxon>Euheterodonta</taxon>
        <taxon>Imparidentia</taxon>
        <taxon>Neoheterodontei</taxon>
        <taxon>Myida</taxon>
        <taxon>Dreissenoidea</taxon>
        <taxon>Dreissenidae</taxon>
        <taxon>Dreissena</taxon>
    </lineage>
</organism>
<comment type="caution">
    <text evidence="2">The sequence shown here is derived from an EMBL/GenBank/DDBJ whole genome shotgun (WGS) entry which is preliminary data.</text>
</comment>
<proteinExistence type="predicted"/>
<gene>
    <name evidence="2" type="ORF">DPMN_076924</name>
</gene>
<evidence type="ECO:0000256" key="1">
    <source>
        <dbReference type="SAM" id="MobiDB-lite"/>
    </source>
</evidence>
<keyword evidence="3" id="KW-1185">Reference proteome</keyword>
<reference evidence="2" key="1">
    <citation type="journal article" date="2019" name="bioRxiv">
        <title>The Genome of the Zebra Mussel, Dreissena polymorpha: A Resource for Invasive Species Research.</title>
        <authorList>
            <person name="McCartney M.A."/>
            <person name="Auch B."/>
            <person name="Kono T."/>
            <person name="Mallez S."/>
            <person name="Zhang Y."/>
            <person name="Obille A."/>
            <person name="Becker A."/>
            <person name="Abrahante J.E."/>
            <person name="Garbe J."/>
            <person name="Badalamenti J.P."/>
            <person name="Herman A."/>
            <person name="Mangelson H."/>
            <person name="Liachko I."/>
            <person name="Sullivan S."/>
            <person name="Sone E.D."/>
            <person name="Koren S."/>
            <person name="Silverstein K.A.T."/>
            <person name="Beckman K.B."/>
            <person name="Gohl D.M."/>
        </authorList>
    </citation>
    <scope>NUCLEOTIDE SEQUENCE</scope>
    <source>
        <strain evidence="2">Duluth1</strain>
        <tissue evidence="2">Whole animal</tissue>
    </source>
</reference>
<evidence type="ECO:0000313" key="3">
    <source>
        <dbReference type="Proteomes" id="UP000828390"/>
    </source>
</evidence>
<sequence length="223" mass="23759">MEEPLPEAVTLPNMNLDAGPGQTCATSSYSYGMGRFFQRPSAFDCMQGPTSATGVSGLGAGPYSYPSYHHNDWGLMHGHYSHGFNLNRPIGINNLNNLSTSHTSSGFLNNLNSFSMQSNAHARDYSGAFSAIGSNAATSAFSNAGHVTSQGAATSGLGSLCNSEVYRGQCPSPDCQSQDSTGSESPCLTTMDPVDKLDNKNKGEQYFTIHYSLKLNNAVLRYV</sequence>
<feature type="region of interest" description="Disordered" evidence="1">
    <location>
        <begin position="172"/>
        <end position="192"/>
    </location>
</feature>
<dbReference type="Proteomes" id="UP000828390">
    <property type="component" value="Unassembled WGS sequence"/>
</dbReference>